<keyword evidence="3" id="KW-0677">Repeat</keyword>
<dbReference type="OrthoDB" id="10249577at2759"/>
<evidence type="ECO:0000256" key="3">
    <source>
        <dbReference type="ARBA" id="ARBA00022737"/>
    </source>
</evidence>
<dbReference type="FunFam" id="1.25.40.10:FF:000186">
    <property type="entry name" value="Tetratricopeptide repeat domain 30A"/>
    <property type="match status" value="1"/>
</dbReference>
<name>A0A2P6NDU6_9EUKA</name>
<evidence type="ECO:0000256" key="8">
    <source>
        <dbReference type="SAM" id="Coils"/>
    </source>
</evidence>
<reference evidence="9 10" key="1">
    <citation type="journal article" date="2018" name="Genome Biol. Evol.">
        <title>Multiple Roots of Fruiting Body Formation in Amoebozoa.</title>
        <authorList>
            <person name="Hillmann F."/>
            <person name="Forbes G."/>
            <person name="Novohradska S."/>
            <person name="Ferling I."/>
            <person name="Riege K."/>
            <person name="Groth M."/>
            <person name="Westermann M."/>
            <person name="Marz M."/>
            <person name="Spaller T."/>
            <person name="Winckler T."/>
            <person name="Schaap P."/>
            <person name="Glockner G."/>
        </authorList>
    </citation>
    <scope>NUCLEOTIDE SEQUENCE [LARGE SCALE GENOMIC DNA]</scope>
    <source>
        <strain evidence="9 10">Jena</strain>
    </source>
</reference>
<dbReference type="GO" id="GO:0030992">
    <property type="term" value="C:intraciliary transport particle B"/>
    <property type="evidence" value="ECO:0007669"/>
    <property type="project" value="TreeGrafter"/>
</dbReference>
<gene>
    <name evidence="9" type="ORF">PROFUN_10335</name>
</gene>
<dbReference type="InterPro" id="IPR011990">
    <property type="entry name" value="TPR-like_helical_dom_sf"/>
</dbReference>
<keyword evidence="4" id="KW-0970">Cilium biogenesis/degradation</keyword>
<sequence>MLSTGIGGQTIYNRKVNEGAWTQTVYNLISEAKYQDAVNLLEHQLTAFPLNRAALSILAWCYYYLQDFGLAAEKYEKLVRAYPEVTEYKVLFIQTLYKSGNYQEAQQAALALEDSQYAPRVLKMQAYVQYEQNDSAGAKTFLDQCSPTDGDEKKYEDARQKFTDALNTYGFRPSIAYNIALCYYNLKQYSLARKYIIEIIDKGIKEHPELGIGSSSEPGSEVRSVGNTLTLKETALVEAFNLKAAIEYEMKNYEAAKESLNDMPPRLEAELDPVTLHNVALMHMDDNPNEHLPKLNFLLSAPSSPPQTFANLLLVYCRFQYFEIAADVLAENSHLTYTLLDPSLYAFLDALIMQQTSPEEAYRKFDELAQKHIEILRKLTKQVQDAHNNRDEVQTKAAMKEFDEALERYIPVLMGQAKIYWDMENYAQVGKLFRTTMDFCNDHDVWKLNVAHVFFMQEGRFKDAIRYYEPIVKKHLDNLLNVQAIVLANLCVSYIMTSQNDEAEELMRKIEKEEERVAYQDPEKKTYHLCIVNLVIGTLYCAKQNFEFGIVRTMKSLEPFQKKLDTDTWFYAKRCFLFLIENLVKQMIIIKDTIYKDILQFLDACDKHGKNIPTVISHLPEEMGGGLMENNTVSYEARRIKAVFLKLRDW</sequence>
<protein>
    <submittedName>
        <fullName evidence="9">Uncharacterized protein</fullName>
    </submittedName>
</protein>
<evidence type="ECO:0000313" key="10">
    <source>
        <dbReference type="Proteomes" id="UP000241769"/>
    </source>
</evidence>
<evidence type="ECO:0000256" key="6">
    <source>
        <dbReference type="ARBA" id="ARBA00023069"/>
    </source>
</evidence>
<dbReference type="InParanoid" id="A0A2P6NDU6"/>
<dbReference type="Gene3D" id="1.25.40.10">
    <property type="entry name" value="Tetratricopeptide repeat domain"/>
    <property type="match status" value="3"/>
</dbReference>
<keyword evidence="7" id="KW-0966">Cell projection</keyword>
<evidence type="ECO:0000256" key="5">
    <source>
        <dbReference type="ARBA" id="ARBA00022803"/>
    </source>
</evidence>
<dbReference type="Pfam" id="PF13432">
    <property type="entry name" value="TPR_16"/>
    <property type="match status" value="1"/>
</dbReference>
<comment type="subcellular location">
    <subcellularLocation>
        <location evidence="1">Cell projection</location>
        <location evidence="1">Cilium</location>
    </subcellularLocation>
</comment>
<comment type="similarity">
    <text evidence="2">Belongs to the TTC30/dfy-1/fleer family.</text>
</comment>
<feature type="coiled-coil region" evidence="8">
    <location>
        <begin position="369"/>
        <end position="396"/>
    </location>
</feature>
<dbReference type="Proteomes" id="UP000241769">
    <property type="component" value="Unassembled WGS sequence"/>
</dbReference>
<dbReference type="PANTHER" id="PTHR20931:SF0">
    <property type="entry name" value="TETRATRICOPEPTIDE REPEAT PROTEIN 30"/>
    <property type="match status" value="1"/>
</dbReference>
<keyword evidence="10" id="KW-1185">Reference proteome</keyword>
<dbReference type="SMART" id="SM00028">
    <property type="entry name" value="TPR"/>
    <property type="match status" value="3"/>
</dbReference>
<accession>A0A2P6NDU6</accession>
<dbReference type="STRING" id="1890364.A0A2P6NDU6"/>
<keyword evidence="8" id="KW-0175">Coiled coil</keyword>
<organism evidence="9 10">
    <name type="scientific">Planoprotostelium fungivorum</name>
    <dbReference type="NCBI Taxonomy" id="1890364"/>
    <lineage>
        <taxon>Eukaryota</taxon>
        <taxon>Amoebozoa</taxon>
        <taxon>Evosea</taxon>
        <taxon>Variosea</taxon>
        <taxon>Cavosteliida</taxon>
        <taxon>Cavosteliaceae</taxon>
        <taxon>Planoprotostelium</taxon>
    </lineage>
</organism>
<evidence type="ECO:0000313" key="9">
    <source>
        <dbReference type="EMBL" id="PRP82127.1"/>
    </source>
</evidence>
<evidence type="ECO:0000256" key="7">
    <source>
        <dbReference type="ARBA" id="ARBA00023273"/>
    </source>
</evidence>
<dbReference type="AlphaFoldDB" id="A0A2P6NDU6"/>
<dbReference type="InterPro" id="IPR039941">
    <property type="entry name" value="TT30"/>
</dbReference>
<keyword evidence="6" id="KW-0969">Cilium</keyword>
<evidence type="ECO:0000256" key="4">
    <source>
        <dbReference type="ARBA" id="ARBA00022794"/>
    </source>
</evidence>
<comment type="caution">
    <text evidence="9">The sequence shown here is derived from an EMBL/GenBank/DDBJ whole genome shotgun (WGS) entry which is preliminary data.</text>
</comment>
<dbReference type="GO" id="GO:0120170">
    <property type="term" value="F:intraciliary transport particle B binding"/>
    <property type="evidence" value="ECO:0007669"/>
    <property type="project" value="TreeGrafter"/>
</dbReference>
<dbReference type="InterPro" id="IPR019734">
    <property type="entry name" value="TPR_rpt"/>
</dbReference>
<dbReference type="EMBL" id="MDYQ01000110">
    <property type="protein sequence ID" value="PRP82127.1"/>
    <property type="molecule type" value="Genomic_DNA"/>
</dbReference>
<evidence type="ECO:0000256" key="1">
    <source>
        <dbReference type="ARBA" id="ARBA00004138"/>
    </source>
</evidence>
<proteinExistence type="inferred from homology"/>
<keyword evidence="5" id="KW-0802">TPR repeat</keyword>
<dbReference type="GO" id="GO:0005879">
    <property type="term" value="C:axonemal microtubule"/>
    <property type="evidence" value="ECO:0007669"/>
    <property type="project" value="TreeGrafter"/>
</dbReference>
<dbReference type="GO" id="GO:0042073">
    <property type="term" value="P:intraciliary transport"/>
    <property type="evidence" value="ECO:0007669"/>
    <property type="project" value="TreeGrafter"/>
</dbReference>
<evidence type="ECO:0000256" key="2">
    <source>
        <dbReference type="ARBA" id="ARBA00009522"/>
    </source>
</evidence>
<dbReference type="SUPFAM" id="SSF48452">
    <property type="entry name" value="TPR-like"/>
    <property type="match status" value="3"/>
</dbReference>
<dbReference type="PANTHER" id="PTHR20931">
    <property type="entry name" value="TETRATRICOPEPTIDE REPEAT PROTEIN 30"/>
    <property type="match status" value="1"/>
</dbReference>